<protein>
    <submittedName>
        <fullName evidence="10">Polysaccharide biosynthesis tyrosine autokinase</fullName>
        <ecNumber evidence="10">2.7.10.2</ecNumber>
    </submittedName>
</protein>
<reference evidence="10 11" key="2">
    <citation type="submission" date="2019-01" db="EMBL/GenBank/DDBJ databases">
        <title>Tautonia sociabilis, a novel thermotolerant planctomycete of Isosphaeraceae family, isolated from a 4000 m deep subterranean habitat.</title>
        <authorList>
            <person name="Kovaleva O.L."/>
            <person name="Elcheninov A.G."/>
            <person name="Van Heerden E."/>
            <person name="Toshchakov S.V."/>
            <person name="Novikov A."/>
            <person name="Bonch-Osmolovskaya E.A."/>
            <person name="Kublanov I.V."/>
        </authorList>
    </citation>
    <scope>NUCLEOTIDE SEQUENCE [LARGE SCALE GENOMIC DNA]</scope>
    <source>
        <strain evidence="10 11">GM2012</strain>
    </source>
</reference>
<dbReference type="RefSeq" id="WP_126724870.1">
    <property type="nucleotide sequence ID" value="NZ_RYZH01000013.1"/>
</dbReference>
<keyword evidence="11" id="KW-1185">Reference proteome</keyword>
<feature type="compositionally biased region" description="Pro residues" evidence="7">
    <location>
        <begin position="13"/>
        <end position="30"/>
    </location>
</feature>
<keyword evidence="4" id="KW-0067">ATP-binding</keyword>
<dbReference type="Pfam" id="PF13614">
    <property type="entry name" value="AAA_31"/>
    <property type="match status" value="1"/>
</dbReference>
<dbReference type="NCBIfam" id="TIGR01007">
    <property type="entry name" value="eps_fam"/>
    <property type="match status" value="1"/>
</dbReference>
<keyword evidence="2" id="KW-0547">Nucleotide-binding</keyword>
<organism evidence="10 11">
    <name type="scientific">Tautonia sociabilis</name>
    <dbReference type="NCBI Taxonomy" id="2080755"/>
    <lineage>
        <taxon>Bacteria</taxon>
        <taxon>Pseudomonadati</taxon>
        <taxon>Planctomycetota</taxon>
        <taxon>Planctomycetia</taxon>
        <taxon>Isosphaerales</taxon>
        <taxon>Isosphaeraceae</taxon>
        <taxon>Tautonia</taxon>
    </lineage>
</organism>
<dbReference type="Gene3D" id="3.40.50.300">
    <property type="entry name" value="P-loop containing nucleotide triphosphate hydrolases"/>
    <property type="match status" value="1"/>
</dbReference>
<feature type="transmembrane region" description="Helical" evidence="8">
    <location>
        <begin position="63"/>
        <end position="84"/>
    </location>
</feature>
<dbReference type="InterPro" id="IPR005702">
    <property type="entry name" value="Wzc-like_C"/>
</dbReference>
<evidence type="ECO:0000256" key="1">
    <source>
        <dbReference type="ARBA" id="ARBA00022679"/>
    </source>
</evidence>
<dbReference type="EMBL" id="RYZH01000013">
    <property type="protein sequence ID" value="RUL88157.1"/>
    <property type="molecule type" value="Genomic_DNA"/>
</dbReference>
<feature type="region of interest" description="Disordered" evidence="7">
    <location>
        <begin position="10"/>
        <end position="50"/>
    </location>
</feature>
<evidence type="ECO:0000313" key="10">
    <source>
        <dbReference type="EMBL" id="RUL88157.1"/>
    </source>
</evidence>
<evidence type="ECO:0000256" key="3">
    <source>
        <dbReference type="ARBA" id="ARBA00022777"/>
    </source>
</evidence>
<dbReference type="Proteomes" id="UP000280296">
    <property type="component" value="Unassembled WGS sequence"/>
</dbReference>
<reference evidence="10 11" key="1">
    <citation type="submission" date="2018-12" db="EMBL/GenBank/DDBJ databases">
        <authorList>
            <person name="Toschakov S.V."/>
        </authorList>
    </citation>
    <scope>NUCLEOTIDE SEQUENCE [LARGE SCALE GENOMIC DNA]</scope>
    <source>
        <strain evidence="10 11">GM2012</strain>
    </source>
</reference>
<dbReference type="InterPro" id="IPR027417">
    <property type="entry name" value="P-loop_NTPase"/>
</dbReference>
<dbReference type="GO" id="GO:0004715">
    <property type="term" value="F:non-membrane spanning protein tyrosine kinase activity"/>
    <property type="evidence" value="ECO:0007669"/>
    <property type="project" value="UniProtKB-EC"/>
</dbReference>
<dbReference type="InterPro" id="IPR050445">
    <property type="entry name" value="Bact_polysacc_biosynth/exp"/>
</dbReference>
<evidence type="ECO:0000313" key="11">
    <source>
        <dbReference type="Proteomes" id="UP000280296"/>
    </source>
</evidence>
<dbReference type="InterPro" id="IPR025669">
    <property type="entry name" value="AAA_dom"/>
</dbReference>
<dbReference type="SUPFAM" id="SSF52540">
    <property type="entry name" value="P-loop containing nucleoside triphosphate hydrolases"/>
    <property type="match status" value="1"/>
</dbReference>
<dbReference type="EC" id="2.7.10.2" evidence="10"/>
<dbReference type="OrthoDB" id="9794577at2"/>
<dbReference type="CDD" id="cd05387">
    <property type="entry name" value="BY-kinase"/>
    <property type="match status" value="1"/>
</dbReference>
<accession>A0A432MLS3</accession>
<dbReference type="PANTHER" id="PTHR32309">
    <property type="entry name" value="TYROSINE-PROTEIN KINASE"/>
    <property type="match status" value="1"/>
</dbReference>
<dbReference type="GO" id="GO:0005524">
    <property type="term" value="F:ATP binding"/>
    <property type="evidence" value="ECO:0007669"/>
    <property type="project" value="UniProtKB-KW"/>
</dbReference>
<evidence type="ECO:0000256" key="6">
    <source>
        <dbReference type="SAM" id="Coils"/>
    </source>
</evidence>
<feature type="coiled-coil region" evidence="6">
    <location>
        <begin position="293"/>
        <end position="349"/>
    </location>
</feature>
<keyword evidence="3 10" id="KW-0418">Kinase</keyword>
<keyword evidence="5" id="KW-0829">Tyrosine-protein kinase</keyword>
<keyword evidence="8" id="KW-0472">Membrane</keyword>
<keyword evidence="8" id="KW-1133">Transmembrane helix</keyword>
<name>A0A432MLS3_9BACT</name>
<keyword evidence="1 10" id="KW-0808">Transferase</keyword>
<evidence type="ECO:0000259" key="9">
    <source>
        <dbReference type="Pfam" id="PF13614"/>
    </source>
</evidence>
<comment type="caution">
    <text evidence="10">The sequence shown here is derived from an EMBL/GenBank/DDBJ whole genome shotgun (WGS) entry which is preliminary data.</text>
</comment>
<sequence length="759" mass="83185">MDRYILPYGGLPAGPPDRGPAEPSPAPPAIGPSGVPGIPSSFGPGHGGGKGPSDYLRALRRRFWLMLLVAGVLGASGTILVLRLPPVYRASAQIEIVPPQVDTILAGLIGDEEINLTPVTAEQYESNRLADLRNRQIVESVLRSPRLGPPMRSDGDPAEELIARLKTNRVGLSTHYDVHLEGNDPHQVARILDLWLEEYEALARKEVEDHVLDSKDAAEANLKTLERELDEFDRQIIDAMAAEPNLSPDGENYQIRYLESLGQMKLRKQDSIDQLHHQIWISRMFPKERTPSFAAQEREIAELMERRRELNLRIGEIARISRNPGDPALNRYRQMLRELDWQIQSLQEESLAAQTPTADPALSYFPQYVELLSGQLSEIEEQEALAYGKIRQMAPAHSRFNTLLKERERTAAAKADLRDKIDQFDVLARTQNSPVKVVQRPIAPTKPVSPNYTILLALVTFASLGSGAGLVVLLEHLDHSVRGPEQLTTGLTLPLLGVVPRMKRTARLQRGGHLWTAGAPLSAEADAYRNLRASLVGLAGPEGRPAVTLLVTSAKAGEGKSTTALNLAATCARSGERTLLLEVDLRRPSLRPVFDEEEHDLGLVDVLRGEMPWQRTVLRTDLPNLDFLPAGDPSGVPIEILGALEMKQLVAAVSGHYDRVILDGPAILGLADCRMLGRVVDSALLVVRAGANDLRPVLRARAMLEQSRAPIIGVVFNGLCEDVNNWSCVASYLDPDADRVSSALSDRPRRAAGALASAN</sequence>
<dbReference type="PANTHER" id="PTHR32309:SF31">
    <property type="entry name" value="CAPSULAR EXOPOLYSACCHARIDE FAMILY"/>
    <property type="match status" value="1"/>
</dbReference>
<evidence type="ECO:0000256" key="5">
    <source>
        <dbReference type="ARBA" id="ARBA00023137"/>
    </source>
</evidence>
<keyword evidence="8" id="KW-0812">Transmembrane</keyword>
<proteinExistence type="predicted"/>
<evidence type="ECO:0000256" key="8">
    <source>
        <dbReference type="SAM" id="Phobius"/>
    </source>
</evidence>
<evidence type="ECO:0000256" key="2">
    <source>
        <dbReference type="ARBA" id="ARBA00022741"/>
    </source>
</evidence>
<evidence type="ECO:0000256" key="7">
    <source>
        <dbReference type="SAM" id="MobiDB-lite"/>
    </source>
</evidence>
<feature type="compositionally biased region" description="Low complexity" evidence="7">
    <location>
        <begin position="31"/>
        <end position="43"/>
    </location>
</feature>
<feature type="domain" description="AAA" evidence="9">
    <location>
        <begin position="551"/>
        <end position="676"/>
    </location>
</feature>
<evidence type="ECO:0000256" key="4">
    <source>
        <dbReference type="ARBA" id="ARBA00022840"/>
    </source>
</evidence>
<dbReference type="AlphaFoldDB" id="A0A432MLS3"/>
<gene>
    <name evidence="10" type="ORF">TsocGM_08440</name>
</gene>
<feature type="coiled-coil region" evidence="6">
    <location>
        <begin position="208"/>
        <end position="242"/>
    </location>
</feature>
<keyword evidence="6" id="KW-0175">Coiled coil</keyword>